<dbReference type="EMBL" id="ON529861">
    <property type="protein sequence ID" value="USN16355.1"/>
    <property type="molecule type" value="Genomic_DNA"/>
</dbReference>
<proteinExistence type="predicted"/>
<name>A0A9E7MUM1_9CAUD</name>
<keyword evidence="2" id="KW-1185">Reference proteome</keyword>
<sequence>MDKTASFSTIGKQITIRADLSDFSGRDKANLLNTLMEEAGARGLVKGLSPEDQEKVSALLTTLVSNLWNS</sequence>
<protein>
    <submittedName>
        <fullName evidence="1">Uncharacterized protein</fullName>
    </submittedName>
</protein>
<dbReference type="Proteomes" id="UP001056883">
    <property type="component" value="Segment"/>
</dbReference>
<evidence type="ECO:0000313" key="2">
    <source>
        <dbReference type="Proteomes" id="UP001056883"/>
    </source>
</evidence>
<gene>
    <name evidence="1" type="ORF">PLUTO_00390</name>
</gene>
<reference evidence="1" key="1">
    <citation type="submission" date="2022-05" db="EMBL/GenBank/DDBJ databases">
        <authorList>
            <person name="Friedrich I."/>
            <person name="Poehlein A."/>
            <person name="Schneider D."/>
            <person name="Hertel R."/>
            <person name="Daniel R."/>
        </authorList>
    </citation>
    <scope>NUCLEOTIDE SEQUENCE</scope>
</reference>
<evidence type="ECO:0000313" key="1">
    <source>
        <dbReference type="EMBL" id="USN16355.1"/>
    </source>
</evidence>
<organism evidence="1 2">
    <name type="scientific">Luteibacter phage vB_LflM-Pluto</name>
    <dbReference type="NCBI Taxonomy" id="2948611"/>
    <lineage>
        <taxon>Viruses</taxon>
        <taxon>Duplodnaviria</taxon>
        <taxon>Heunggongvirae</taxon>
        <taxon>Uroviricota</taxon>
        <taxon>Caudoviricetes</taxon>
        <taxon>Lindbergviridae</taxon>
        <taxon>Plutovirus</taxon>
        <taxon>Plutovirus pluto</taxon>
    </lineage>
</organism>
<accession>A0A9E7MUM1</accession>